<comment type="caution">
    <text evidence="1">The sequence shown here is derived from an EMBL/GenBank/DDBJ whole genome shotgun (WGS) entry which is preliminary data.</text>
</comment>
<dbReference type="Proteomes" id="UP001172102">
    <property type="component" value="Unassembled WGS sequence"/>
</dbReference>
<evidence type="ECO:0000313" key="1">
    <source>
        <dbReference type="EMBL" id="KAK0707786.1"/>
    </source>
</evidence>
<evidence type="ECO:0000313" key="2">
    <source>
        <dbReference type="Proteomes" id="UP001172102"/>
    </source>
</evidence>
<keyword evidence="2" id="KW-1185">Reference proteome</keyword>
<gene>
    <name evidence="1" type="ORF">B0H67DRAFT_494588</name>
</gene>
<dbReference type="EMBL" id="JAUKUA010000006">
    <property type="protein sequence ID" value="KAK0707786.1"/>
    <property type="molecule type" value="Genomic_DNA"/>
</dbReference>
<protein>
    <submittedName>
        <fullName evidence="1">Uncharacterized protein</fullName>
    </submittedName>
</protein>
<proteinExistence type="predicted"/>
<dbReference type="AlphaFoldDB" id="A0AA40A1V2"/>
<sequence length="132" mass="14892">MADQPRSEIIKDNPIRKGLDTFRASFSSICEGASVSYTPDAIQQLSQEDLQNVVLDLLFALHNLPTIRFLQSKTGYSTLHNDLLKLNSAISSSDFDFDRIKPLLKTALTDNPNNTLIWDRVYKTVTKSTLFL</sequence>
<organism evidence="1 2">
    <name type="scientific">Lasiosphaeris hirsuta</name>
    <dbReference type="NCBI Taxonomy" id="260670"/>
    <lineage>
        <taxon>Eukaryota</taxon>
        <taxon>Fungi</taxon>
        <taxon>Dikarya</taxon>
        <taxon>Ascomycota</taxon>
        <taxon>Pezizomycotina</taxon>
        <taxon>Sordariomycetes</taxon>
        <taxon>Sordariomycetidae</taxon>
        <taxon>Sordariales</taxon>
        <taxon>Lasiosphaeriaceae</taxon>
        <taxon>Lasiosphaeris</taxon>
    </lineage>
</organism>
<name>A0AA40A1V2_9PEZI</name>
<accession>A0AA40A1V2</accession>
<reference evidence="1" key="1">
    <citation type="submission" date="2023-06" db="EMBL/GenBank/DDBJ databases">
        <title>Genome-scale phylogeny and comparative genomics of the fungal order Sordariales.</title>
        <authorList>
            <consortium name="Lawrence Berkeley National Laboratory"/>
            <person name="Hensen N."/>
            <person name="Bonometti L."/>
            <person name="Westerberg I."/>
            <person name="Brannstrom I.O."/>
            <person name="Guillou S."/>
            <person name="Cros-Aarteil S."/>
            <person name="Calhoun S."/>
            <person name="Haridas S."/>
            <person name="Kuo A."/>
            <person name="Mondo S."/>
            <person name="Pangilinan J."/>
            <person name="Riley R."/>
            <person name="Labutti K."/>
            <person name="Andreopoulos B."/>
            <person name="Lipzen A."/>
            <person name="Chen C."/>
            <person name="Yanf M."/>
            <person name="Daum C."/>
            <person name="Ng V."/>
            <person name="Clum A."/>
            <person name="Steindorff A."/>
            <person name="Ohm R."/>
            <person name="Martin F."/>
            <person name="Silar P."/>
            <person name="Natvig D."/>
            <person name="Lalanne C."/>
            <person name="Gautier V."/>
            <person name="Ament-Velasquez S.L."/>
            <person name="Kruys A."/>
            <person name="Hutchinson M.I."/>
            <person name="Powell A.J."/>
            <person name="Barry K."/>
            <person name="Miller A.N."/>
            <person name="Grigoriev I.V."/>
            <person name="Debuchy R."/>
            <person name="Gladieux P."/>
            <person name="Thoren M.H."/>
            <person name="Johannesson H."/>
        </authorList>
    </citation>
    <scope>NUCLEOTIDE SEQUENCE</scope>
    <source>
        <strain evidence="1">SMH4607-1</strain>
    </source>
</reference>